<dbReference type="GO" id="GO:0016423">
    <property type="term" value="F:tRNA (guanine) methyltransferase activity"/>
    <property type="evidence" value="ECO:0007669"/>
    <property type="project" value="TreeGrafter"/>
</dbReference>
<keyword evidence="3" id="KW-1185">Reference proteome</keyword>
<dbReference type="GO" id="GO:0030488">
    <property type="term" value="P:tRNA methylation"/>
    <property type="evidence" value="ECO:0007669"/>
    <property type="project" value="TreeGrafter"/>
</dbReference>
<feature type="domain" description="Ribosomal RNA large subunit methyltransferase K/L-like methyltransferase" evidence="1">
    <location>
        <begin position="342"/>
        <end position="505"/>
    </location>
</feature>
<evidence type="ECO:0000313" key="2">
    <source>
        <dbReference type="EMBL" id="KAF0744141.1"/>
    </source>
</evidence>
<sequence length="515" mass="57469">MAWTELTGRVVARRHHGKSLYFCSLLIRKNDADDCLTIQICFQASHFSEPLGTSDRPYPHAKKDILHGDTIRVFVSESTSTTSTRSHLTVAKWQLVERIHPDGGTHQQLLQRWTASTALVESYTADVPADLAAQPRALSNCKTTRMFATVSYGFQDVAAGELIEKVDATDIQILDGKVVFTIASERLGDLRNLRSVEKLFVLIGRFNKLSTEKENLRRQLESVLPAMLSPPYWSHVQSTWQQFHKRTAPAKSFRVTTKITGTVDGIETRDASQSLAAGLTTKFQLEPELKEFDVEVFGHLQYTATEGSLLLGLTLVQKTMAYVDLGKHVGNGLSETGRLLSTTTLRPTIAYNLTRIAHIEPGHFVVDPMCGCGTIPEVTARYNHVYCIAGDFAPAAIERSAFNLNILDKKNILIDVVQWDARRLPLRSHLVDALVTDMPFGKRMGSHAKNNFIYPEILGEFARVTTKGSGNAVLLTTEKELTQRQLQKHPTWVVHRQNTVSVGGLDAKCYHLTYL</sequence>
<dbReference type="InterPro" id="IPR029063">
    <property type="entry name" value="SAM-dependent_MTases_sf"/>
</dbReference>
<proteinExistence type="predicted"/>
<reference evidence="2 3" key="1">
    <citation type="submission" date="2019-07" db="EMBL/GenBank/DDBJ databases">
        <title>Genomics analysis of Aphanomyces spp. identifies a new class of oomycete effector associated with host adaptation.</title>
        <authorList>
            <person name="Gaulin E."/>
        </authorList>
    </citation>
    <scope>NUCLEOTIDE SEQUENCE [LARGE SCALE GENOMIC DNA]</scope>
    <source>
        <strain evidence="2 3">ATCC 201684</strain>
    </source>
</reference>
<dbReference type="Pfam" id="PF01170">
    <property type="entry name" value="UPF0020"/>
    <property type="match status" value="1"/>
</dbReference>
<dbReference type="Gene3D" id="3.30.2130.30">
    <property type="match status" value="1"/>
</dbReference>
<evidence type="ECO:0000313" key="3">
    <source>
        <dbReference type="Proteomes" id="UP000481153"/>
    </source>
</evidence>
<dbReference type="InterPro" id="IPR000241">
    <property type="entry name" value="RlmKL-like_Mtase"/>
</dbReference>
<name>A0A6G0XUT1_9STRA</name>
<dbReference type="CDD" id="cd02440">
    <property type="entry name" value="AdoMet_MTases"/>
    <property type="match status" value="1"/>
</dbReference>
<dbReference type="GO" id="GO:0043527">
    <property type="term" value="C:tRNA methyltransferase complex"/>
    <property type="evidence" value="ECO:0007669"/>
    <property type="project" value="UniProtKB-ARBA"/>
</dbReference>
<dbReference type="SUPFAM" id="SSF53335">
    <property type="entry name" value="S-adenosyl-L-methionine-dependent methyltransferases"/>
    <property type="match status" value="1"/>
</dbReference>
<gene>
    <name evidence="2" type="ORF">Ae201684_001283</name>
</gene>
<comment type="caution">
    <text evidence="2">The sequence shown here is derived from an EMBL/GenBank/DDBJ whole genome shotgun (WGS) entry which is preliminary data.</text>
</comment>
<dbReference type="AlphaFoldDB" id="A0A6G0XUT1"/>
<accession>A0A6G0XUT1</accession>
<dbReference type="Gene3D" id="3.40.50.150">
    <property type="entry name" value="Vaccinia Virus protein VP39"/>
    <property type="match status" value="1"/>
</dbReference>
<organism evidence="2 3">
    <name type="scientific">Aphanomyces euteiches</name>
    <dbReference type="NCBI Taxonomy" id="100861"/>
    <lineage>
        <taxon>Eukaryota</taxon>
        <taxon>Sar</taxon>
        <taxon>Stramenopiles</taxon>
        <taxon>Oomycota</taxon>
        <taxon>Saprolegniomycetes</taxon>
        <taxon>Saprolegniales</taxon>
        <taxon>Verrucalvaceae</taxon>
        <taxon>Aphanomyces</taxon>
    </lineage>
</organism>
<protein>
    <recommendedName>
        <fullName evidence="1">Ribosomal RNA large subunit methyltransferase K/L-like methyltransferase domain-containing protein</fullName>
    </recommendedName>
</protein>
<dbReference type="FunFam" id="3.40.50.150:FF:000073">
    <property type="entry name" value="THUMP domain containing 3"/>
    <property type="match status" value="1"/>
</dbReference>
<evidence type="ECO:0000259" key="1">
    <source>
        <dbReference type="Pfam" id="PF01170"/>
    </source>
</evidence>
<dbReference type="Proteomes" id="UP000481153">
    <property type="component" value="Unassembled WGS sequence"/>
</dbReference>
<dbReference type="EMBL" id="VJMJ01000010">
    <property type="protein sequence ID" value="KAF0744141.1"/>
    <property type="molecule type" value="Genomic_DNA"/>
</dbReference>
<dbReference type="PANTHER" id="PTHR14911:SF1">
    <property type="entry name" value="THUMP DOMAIN-CONTAINING PROTEIN 2"/>
    <property type="match status" value="1"/>
</dbReference>
<dbReference type="VEuPathDB" id="FungiDB:AeMF1_001433"/>
<dbReference type="PANTHER" id="PTHR14911">
    <property type="entry name" value="THUMP DOMAIN-CONTAINING"/>
    <property type="match status" value="1"/>
</dbReference>
<dbReference type="CDD" id="cd11715">
    <property type="entry name" value="THUMP_AdoMetMT"/>
    <property type="match status" value="1"/>
</dbReference>